<reference evidence="1" key="2">
    <citation type="journal article" date="2015" name="Fish Shellfish Immunol.">
        <title>Early steps in the European eel (Anguilla anguilla)-Vibrio vulnificus interaction in the gills: Role of the RtxA13 toxin.</title>
        <authorList>
            <person name="Callol A."/>
            <person name="Pajuelo D."/>
            <person name="Ebbesson L."/>
            <person name="Teles M."/>
            <person name="MacKenzie S."/>
            <person name="Amaro C."/>
        </authorList>
    </citation>
    <scope>NUCLEOTIDE SEQUENCE</scope>
</reference>
<reference evidence="1" key="1">
    <citation type="submission" date="2014-11" db="EMBL/GenBank/DDBJ databases">
        <authorList>
            <person name="Amaro Gonzalez C."/>
        </authorList>
    </citation>
    <scope>NUCLEOTIDE SEQUENCE</scope>
</reference>
<proteinExistence type="predicted"/>
<organism evidence="1">
    <name type="scientific">Anguilla anguilla</name>
    <name type="common">European freshwater eel</name>
    <name type="synonym">Muraena anguilla</name>
    <dbReference type="NCBI Taxonomy" id="7936"/>
    <lineage>
        <taxon>Eukaryota</taxon>
        <taxon>Metazoa</taxon>
        <taxon>Chordata</taxon>
        <taxon>Craniata</taxon>
        <taxon>Vertebrata</taxon>
        <taxon>Euteleostomi</taxon>
        <taxon>Actinopterygii</taxon>
        <taxon>Neopterygii</taxon>
        <taxon>Teleostei</taxon>
        <taxon>Anguilliformes</taxon>
        <taxon>Anguillidae</taxon>
        <taxon>Anguilla</taxon>
    </lineage>
</organism>
<dbReference type="AlphaFoldDB" id="A0A0E9S3Q2"/>
<name>A0A0E9S3Q2_ANGAN</name>
<accession>A0A0E9S3Q2</accession>
<sequence>MNCFFGGFFLNYCPCKKYISVDLISVLSSSDSGKLHKKKHEKCEYRSREVL</sequence>
<dbReference type="EMBL" id="GBXM01073399">
    <property type="protein sequence ID" value="JAH35178.1"/>
    <property type="molecule type" value="Transcribed_RNA"/>
</dbReference>
<protein>
    <submittedName>
        <fullName evidence="1">Uncharacterized protein</fullName>
    </submittedName>
</protein>
<evidence type="ECO:0000313" key="1">
    <source>
        <dbReference type="EMBL" id="JAH35178.1"/>
    </source>
</evidence>